<dbReference type="Proteomes" id="UP000000742">
    <property type="component" value="Chromosome"/>
</dbReference>
<dbReference type="PROSITE" id="PS50975">
    <property type="entry name" value="ATP_GRASP"/>
    <property type="match status" value="1"/>
</dbReference>
<dbReference type="SUPFAM" id="SSF56059">
    <property type="entry name" value="Glutathione synthetase ATP-binding domain-like"/>
    <property type="match status" value="1"/>
</dbReference>
<gene>
    <name evidence="6" type="ordered locus">Aflv_1027</name>
</gene>
<dbReference type="eggNOG" id="COG0151">
    <property type="taxonomic scope" value="Bacteria"/>
</dbReference>
<proteinExistence type="predicted"/>
<dbReference type="InterPro" id="IPR040570">
    <property type="entry name" value="LAL_C2"/>
</dbReference>
<dbReference type="SUPFAM" id="SSF51735">
    <property type="entry name" value="NAD(P)-binding Rossmann-fold domains"/>
    <property type="match status" value="1"/>
</dbReference>
<dbReference type="InterPro" id="IPR036291">
    <property type="entry name" value="NAD(P)-bd_dom_sf"/>
</dbReference>
<reference evidence="6 7" key="1">
    <citation type="journal article" date="2008" name="Genome Biol.">
        <title>Encapsulated in silica: genome, proteome and physiology of the thermophilic bacterium Anoxybacillus flavithermus WK1.</title>
        <authorList>
            <person name="Saw J.H."/>
            <person name="Mountain B.W."/>
            <person name="Feng L."/>
            <person name="Omelchenko M.V."/>
            <person name="Hou S."/>
            <person name="Saito J.A."/>
            <person name="Stott M.B."/>
            <person name="Li D."/>
            <person name="Zhao G."/>
            <person name="Wu J."/>
            <person name="Galperin M.Y."/>
            <person name="Koonin E.V."/>
            <person name="Makarova K.S."/>
            <person name="Wolf Y.I."/>
            <person name="Rigden D.J."/>
            <person name="Dunfield P.F."/>
            <person name="Wang L."/>
            <person name="Alam M."/>
        </authorList>
    </citation>
    <scope>NUCLEOTIDE SEQUENCE [LARGE SCALE GENOMIC DNA]</scope>
    <source>
        <strain evidence="7">DSM 21510 / WK1</strain>
    </source>
</reference>
<dbReference type="STRING" id="491915.Aflv_1027"/>
<dbReference type="KEGG" id="afl:Aflv_1027"/>
<protein>
    <submittedName>
        <fullName evidence="6">Predicted carboxylase (ATP-grasp)</fullName>
    </submittedName>
</protein>
<evidence type="ECO:0000313" key="7">
    <source>
        <dbReference type="Proteomes" id="UP000000742"/>
    </source>
</evidence>
<dbReference type="GO" id="GO:0046872">
    <property type="term" value="F:metal ion binding"/>
    <property type="evidence" value="ECO:0007669"/>
    <property type="project" value="InterPro"/>
</dbReference>
<dbReference type="Gene3D" id="3.30.470.20">
    <property type="entry name" value="ATP-grasp fold, B domain"/>
    <property type="match status" value="1"/>
</dbReference>
<keyword evidence="3 4" id="KW-0067">ATP-binding</keyword>
<dbReference type="AlphaFoldDB" id="B7GKJ0"/>
<keyword evidence="1" id="KW-0436">Ligase</keyword>
<dbReference type="GO" id="GO:0005524">
    <property type="term" value="F:ATP binding"/>
    <property type="evidence" value="ECO:0007669"/>
    <property type="project" value="UniProtKB-UniRule"/>
</dbReference>
<keyword evidence="2 4" id="KW-0547">Nucleotide-binding</keyword>
<evidence type="ECO:0000256" key="3">
    <source>
        <dbReference type="ARBA" id="ARBA00022840"/>
    </source>
</evidence>
<dbReference type="HOGENOM" id="CLU_029016_5_0_9"/>
<dbReference type="Pfam" id="PF13535">
    <property type="entry name" value="ATP-grasp_4"/>
    <property type="match status" value="1"/>
</dbReference>
<evidence type="ECO:0000256" key="2">
    <source>
        <dbReference type="ARBA" id="ARBA00022741"/>
    </source>
</evidence>
<accession>B7GKJ0</accession>
<feature type="domain" description="ATP-grasp" evidence="5">
    <location>
        <begin position="111"/>
        <end position="305"/>
    </location>
</feature>
<evidence type="ECO:0000313" key="6">
    <source>
        <dbReference type="EMBL" id="ACJ33403.1"/>
    </source>
</evidence>
<dbReference type="InterPro" id="IPR011761">
    <property type="entry name" value="ATP-grasp"/>
</dbReference>
<name>B7GKJ0_ANOFW</name>
<dbReference type="PANTHER" id="PTHR43585:SF2">
    <property type="entry name" value="ATP-GRASP ENZYME FSQD"/>
    <property type="match status" value="1"/>
</dbReference>
<organism evidence="6 7">
    <name type="scientific">Anoxybacillus flavithermus (strain DSM 21510 / WK1)</name>
    <dbReference type="NCBI Taxonomy" id="491915"/>
    <lineage>
        <taxon>Bacteria</taxon>
        <taxon>Bacillati</taxon>
        <taxon>Bacillota</taxon>
        <taxon>Bacilli</taxon>
        <taxon>Bacillales</taxon>
        <taxon>Anoxybacillaceae</taxon>
        <taxon>Anoxybacillus</taxon>
    </lineage>
</organism>
<sequence length="400" mass="46284">MYMNKYIIILGASRYGAEAAAKCGLKPIIVADQHSSIDKEIAQWVKAIFYVRDIAEKAEVFRVVEEIMNLYQTVELVVSFTELGLETAAYISERLQLPTNSLETVVNTRNKGLMRQIMWRDPELRLDVVSGKASDLPKKFPYSRSAIIKPLDGFGSKEVDYVSDQQEWEKWLKRNQDHPHEWILEPYVKGPEYSVETVSCRGKHFILGITEKQTTGKPHFIETGHIVPARMEQQKVKQIEQVVMKALHLLNVQYGPGHIEIKWDVEEDRPVVIEMHTRPGGDFIPYLHQLASGFNQYELGILSYMNQVPFDVKPIYTKASLVKFFMFPEGALRQIYLATEVNREYIRDWTIYYQVGDHIKKTVDSYTRSAHVIICSSTVEECQRLCDNFVEHLNYQVVQE</sequence>
<dbReference type="PANTHER" id="PTHR43585">
    <property type="entry name" value="FUMIPYRROLE BIOSYNTHESIS PROTEIN C"/>
    <property type="match status" value="1"/>
</dbReference>
<evidence type="ECO:0000256" key="4">
    <source>
        <dbReference type="PROSITE-ProRule" id="PRU00409"/>
    </source>
</evidence>
<dbReference type="Gene3D" id="3.40.50.20">
    <property type="match status" value="1"/>
</dbReference>
<dbReference type="InterPro" id="IPR052032">
    <property type="entry name" value="ATP-dep_AA_Ligase"/>
</dbReference>
<evidence type="ECO:0000259" key="5">
    <source>
        <dbReference type="PROSITE" id="PS50975"/>
    </source>
</evidence>
<evidence type="ECO:0000256" key="1">
    <source>
        <dbReference type="ARBA" id="ARBA00022598"/>
    </source>
</evidence>
<dbReference type="GO" id="GO:0016874">
    <property type="term" value="F:ligase activity"/>
    <property type="evidence" value="ECO:0007669"/>
    <property type="project" value="UniProtKB-KW"/>
</dbReference>
<dbReference type="EMBL" id="CP000922">
    <property type="protein sequence ID" value="ACJ33403.1"/>
    <property type="molecule type" value="Genomic_DNA"/>
</dbReference>
<dbReference type="Pfam" id="PF18603">
    <property type="entry name" value="LAL_C2"/>
    <property type="match status" value="1"/>
</dbReference>